<dbReference type="GO" id="GO:0009089">
    <property type="term" value="P:lysine biosynthetic process via diaminopimelate"/>
    <property type="evidence" value="ECO:0007669"/>
    <property type="project" value="TreeGrafter"/>
</dbReference>
<dbReference type="GO" id="GO:0004072">
    <property type="term" value="F:aspartate kinase activity"/>
    <property type="evidence" value="ECO:0007669"/>
    <property type="project" value="UniProtKB-EC"/>
</dbReference>
<dbReference type="Gene3D" id="3.40.1160.10">
    <property type="entry name" value="Acetylglutamate kinase-like"/>
    <property type="match status" value="1"/>
</dbReference>
<comment type="caution">
    <text evidence="8">The sequence shown here is derived from an EMBL/GenBank/DDBJ whole genome shotgun (WGS) entry which is preliminary data.</text>
</comment>
<evidence type="ECO:0000256" key="1">
    <source>
        <dbReference type="ARBA" id="ARBA00010122"/>
    </source>
</evidence>
<dbReference type="AlphaFoldDB" id="X0XZK2"/>
<dbReference type="Pfam" id="PF00696">
    <property type="entry name" value="AA_kinase"/>
    <property type="match status" value="1"/>
</dbReference>
<gene>
    <name evidence="8" type="ORF">S01H1_75368</name>
</gene>
<organism evidence="8">
    <name type="scientific">marine sediment metagenome</name>
    <dbReference type="NCBI Taxonomy" id="412755"/>
    <lineage>
        <taxon>unclassified sequences</taxon>
        <taxon>metagenomes</taxon>
        <taxon>ecological metagenomes</taxon>
    </lineage>
</organism>
<dbReference type="InterPro" id="IPR036393">
    <property type="entry name" value="AceGlu_kinase-like_sf"/>
</dbReference>
<dbReference type="PANTHER" id="PTHR21499">
    <property type="entry name" value="ASPARTATE KINASE"/>
    <property type="match status" value="1"/>
</dbReference>
<dbReference type="PROSITE" id="PS00324">
    <property type="entry name" value="ASPARTOKINASE"/>
    <property type="match status" value="1"/>
</dbReference>
<evidence type="ECO:0000256" key="5">
    <source>
        <dbReference type="ARBA" id="ARBA00022840"/>
    </source>
</evidence>
<feature type="non-terminal residue" evidence="8">
    <location>
        <position position="105"/>
    </location>
</feature>
<dbReference type="PANTHER" id="PTHR21499:SF3">
    <property type="entry name" value="ASPARTOKINASE"/>
    <property type="match status" value="1"/>
</dbReference>
<keyword evidence="2" id="KW-0808">Transferase</keyword>
<evidence type="ECO:0000313" key="8">
    <source>
        <dbReference type="EMBL" id="GAG48924.1"/>
    </source>
</evidence>
<proteinExistence type="inferred from homology"/>
<evidence type="ECO:0000256" key="2">
    <source>
        <dbReference type="ARBA" id="ARBA00022679"/>
    </source>
</evidence>
<dbReference type="GO" id="GO:0005524">
    <property type="term" value="F:ATP binding"/>
    <property type="evidence" value="ECO:0007669"/>
    <property type="project" value="UniProtKB-KW"/>
</dbReference>
<dbReference type="SUPFAM" id="SSF53633">
    <property type="entry name" value="Carbamate kinase-like"/>
    <property type="match status" value="1"/>
</dbReference>
<dbReference type="EMBL" id="BARS01050491">
    <property type="protein sequence ID" value="GAG48924.1"/>
    <property type="molecule type" value="Genomic_DNA"/>
</dbReference>
<evidence type="ECO:0000259" key="7">
    <source>
        <dbReference type="Pfam" id="PF00696"/>
    </source>
</evidence>
<protein>
    <recommendedName>
        <fullName evidence="7">Aspartate/glutamate/uridylate kinase domain-containing protein</fullName>
    </recommendedName>
</protein>
<dbReference type="GO" id="GO:0005829">
    <property type="term" value="C:cytosol"/>
    <property type="evidence" value="ECO:0007669"/>
    <property type="project" value="TreeGrafter"/>
</dbReference>
<evidence type="ECO:0000256" key="4">
    <source>
        <dbReference type="ARBA" id="ARBA00022777"/>
    </source>
</evidence>
<evidence type="ECO:0000256" key="6">
    <source>
        <dbReference type="ARBA" id="ARBA00047872"/>
    </source>
</evidence>
<comment type="catalytic activity">
    <reaction evidence="6">
        <text>L-aspartate + ATP = 4-phospho-L-aspartate + ADP</text>
        <dbReference type="Rhea" id="RHEA:23776"/>
        <dbReference type="ChEBI" id="CHEBI:29991"/>
        <dbReference type="ChEBI" id="CHEBI:30616"/>
        <dbReference type="ChEBI" id="CHEBI:57535"/>
        <dbReference type="ChEBI" id="CHEBI:456216"/>
        <dbReference type="EC" id="2.7.2.4"/>
    </reaction>
</comment>
<keyword evidence="4" id="KW-0418">Kinase</keyword>
<dbReference type="GO" id="GO:0009090">
    <property type="term" value="P:homoserine biosynthetic process"/>
    <property type="evidence" value="ECO:0007669"/>
    <property type="project" value="TreeGrafter"/>
</dbReference>
<evidence type="ECO:0000256" key="3">
    <source>
        <dbReference type="ARBA" id="ARBA00022741"/>
    </source>
</evidence>
<comment type="similarity">
    <text evidence="1">Belongs to the aspartokinase family.</text>
</comment>
<reference evidence="8" key="1">
    <citation type="journal article" date="2014" name="Front. Microbiol.">
        <title>High frequency of phylogenetically diverse reductive dehalogenase-homologous genes in deep subseafloor sedimentary metagenomes.</title>
        <authorList>
            <person name="Kawai M."/>
            <person name="Futagami T."/>
            <person name="Toyoda A."/>
            <person name="Takaki Y."/>
            <person name="Nishi S."/>
            <person name="Hori S."/>
            <person name="Arai W."/>
            <person name="Tsubouchi T."/>
            <person name="Morono Y."/>
            <person name="Uchiyama I."/>
            <person name="Ito T."/>
            <person name="Fujiyama A."/>
            <person name="Inagaki F."/>
            <person name="Takami H."/>
        </authorList>
    </citation>
    <scope>NUCLEOTIDE SEQUENCE</scope>
    <source>
        <strain evidence="8">Expedition CK06-06</strain>
    </source>
</reference>
<keyword evidence="5" id="KW-0067">ATP-binding</keyword>
<name>X0XZK2_9ZZZZ</name>
<dbReference type="InterPro" id="IPR018042">
    <property type="entry name" value="Aspartate_kinase_CS"/>
</dbReference>
<accession>X0XZK2</accession>
<dbReference type="InterPro" id="IPR001048">
    <property type="entry name" value="Asp/Glu/Uridylate_kinase"/>
</dbReference>
<feature type="domain" description="Aspartate/glutamate/uridylate kinase" evidence="7">
    <location>
        <begin position="4"/>
        <end position="94"/>
    </location>
</feature>
<sequence>MMAVVVQKYGGSSVADADKIKNVARRAVAVKERGNQVVLVVSAMGSTTDELIELANQVTDHPDDRELNILLSTNKIISSTLLTMTLRSLKTKTINLNNTQTKIKT</sequence>
<keyword evidence="3" id="KW-0547">Nucleotide-binding</keyword>